<keyword evidence="2" id="KW-0472">Membrane</keyword>
<feature type="compositionally biased region" description="Basic and acidic residues" evidence="1">
    <location>
        <begin position="15"/>
        <end position="24"/>
    </location>
</feature>
<keyword evidence="4" id="KW-1185">Reference proteome</keyword>
<keyword evidence="2" id="KW-0812">Transmembrane</keyword>
<dbReference type="Proteomes" id="UP000383932">
    <property type="component" value="Unassembled WGS sequence"/>
</dbReference>
<accession>A0A5N5QV76</accession>
<proteinExistence type="predicted"/>
<organism evidence="3 4">
    <name type="scientific">Ceratobasidium theobromae</name>
    <dbReference type="NCBI Taxonomy" id="1582974"/>
    <lineage>
        <taxon>Eukaryota</taxon>
        <taxon>Fungi</taxon>
        <taxon>Dikarya</taxon>
        <taxon>Basidiomycota</taxon>
        <taxon>Agaricomycotina</taxon>
        <taxon>Agaricomycetes</taxon>
        <taxon>Cantharellales</taxon>
        <taxon>Ceratobasidiaceae</taxon>
        <taxon>Ceratobasidium</taxon>
    </lineage>
</organism>
<evidence type="ECO:0000313" key="4">
    <source>
        <dbReference type="Proteomes" id="UP000383932"/>
    </source>
</evidence>
<evidence type="ECO:0000256" key="2">
    <source>
        <dbReference type="SAM" id="Phobius"/>
    </source>
</evidence>
<feature type="region of interest" description="Disordered" evidence="1">
    <location>
        <begin position="1"/>
        <end position="29"/>
    </location>
</feature>
<evidence type="ECO:0000256" key="1">
    <source>
        <dbReference type="SAM" id="MobiDB-lite"/>
    </source>
</evidence>
<name>A0A5N5QV76_9AGAM</name>
<dbReference type="OrthoDB" id="3201626at2759"/>
<feature type="transmembrane region" description="Helical" evidence="2">
    <location>
        <begin position="217"/>
        <end position="238"/>
    </location>
</feature>
<dbReference type="EMBL" id="SSOP01000013">
    <property type="protein sequence ID" value="KAB5595076.1"/>
    <property type="molecule type" value="Genomic_DNA"/>
</dbReference>
<gene>
    <name evidence="3" type="ORF">CTheo_1537</name>
</gene>
<protein>
    <recommendedName>
        <fullName evidence="5">Transmembrane protein</fullName>
    </recommendedName>
</protein>
<evidence type="ECO:0000313" key="3">
    <source>
        <dbReference type="EMBL" id="KAB5595076.1"/>
    </source>
</evidence>
<feature type="compositionally biased region" description="Basic and acidic residues" evidence="1">
    <location>
        <begin position="263"/>
        <end position="272"/>
    </location>
</feature>
<evidence type="ECO:0008006" key="5">
    <source>
        <dbReference type="Google" id="ProtNLM"/>
    </source>
</evidence>
<feature type="region of interest" description="Disordered" evidence="1">
    <location>
        <begin position="251"/>
        <end position="277"/>
    </location>
</feature>
<comment type="caution">
    <text evidence="3">The sequence shown here is derived from an EMBL/GenBank/DDBJ whole genome shotgun (WGS) entry which is preliminary data.</text>
</comment>
<keyword evidence="2" id="KW-1133">Transmembrane helix</keyword>
<sequence>MFHVQRRTATPIRRAQRDSRESRHPSNNSSNSFTSILFIALSDLLLFTFYTDQARKHPKSKPKVYEGFSDLGSRADAGIMSPGFTQVQFPSIHLENIYVRVGDRLDKSLATELMPWTHSKQFRRNSTFKPIITASFTPFSAIKWLSFNSTTLELTGNAPFAEISYNVSTILAPAFIDKTVDITVPPQFNNTPMTFTTTSFSVCVLGPQPANNDLREWTPYLVVALIIIFVMGFAFALATCCWQDMCSPCGSPGSRSEDPEETNEAKPAERPKLAQSGSIGHLQNLESTWSLIRNPSQPREFYQVTPYDIVTPSSSITQRTSPQVVQQQRFTQEVPLIPENVRGIQYVNIVAGSSFAVNIRICRLAARSQDTPLAFRAWATPRAPVWLLFCPENMAFWGTVPEDLHESGSSRFDVFILADPPSAYTLAKLSINVTQAPSIDRDSPACVQVFSGLGDNAQYESVNGIDILTIRSGTSSQVIYHPRAPQGRPSREGRYYFHPLNPLPPWLVLDSAKLEISWNTMGCWRRNLRDVLVVDRCTNKEVARLRIMLAIAEDQLK</sequence>
<reference evidence="3 4" key="1">
    <citation type="journal article" date="2019" name="Fungal Biol. Biotechnol.">
        <title>Draft genome sequence of fastidious pathogen Ceratobasidium theobromae, which causes vascular-streak dieback in Theobroma cacao.</title>
        <authorList>
            <person name="Ali S.S."/>
            <person name="Asman A."/>
            <person name="Shao J."/>
            <person name="Firmansyah A.P."/>
            <person name="Susilo A.W."/>
            <person name="Rosmana A."/>
            <person name="McMahon P."/>
            <person name="Junaid M."/>
            <person name="Guest D."/>
            <person name="Kheng T.Y."/>
            <person name="Meinhardt L.W."/>
            <person name="Bailey B.A."/>
        </authorList>
    </citation>
    <scope>NUCLEOTIDE SEQUENCE [LARGE SCALE GENOMIC DNA]</scope>
    <source>
        <strain evidence="3 4">CT2</strain>
    </source>
</reference>
<dbReference type="AlphaFoldDB" id="A0A5N5QV76"/>